<dbReference type="KEGG" id="rti:DC20_21755"/>
<sequence>MEETRVTYLDWEFYSDKELTEQTYLEMEKSGAENCGCQFCRNFIEQREAAFPDEIKGLLGKLGVDYKKEVDVSEFAKLESGLHYYNGWFHFKGDFKGMDCSIPLPKGGYSTDLRKITEYFHIGFCYGDALTPFKDKEGLVQIEFDCYLPWVLEKEPE</sequence>
<dbReference type="PATRIC" id="fig|512763.3.peg.4784"/>
<dbReference type="EMBL" id="CP012644">
    <property type="protein sequence ID" value="ALJ01682.1"/>
    <property type="molecule type" value="Genomic_DNA"/>
</dbReference>
<dbReference type="Proteomes" id="UP000061382">
    <property type="component" value="Plasmid 1"/>
</dbReference>
<keyword evidence="1" id="KW-0614">Plasmid</keyword>
<protein>
    <submittedName>
        <fullName evidence="1">Uncharacterized protein</fullName>
    </submittedName>
</protein>
<gene>
    <name evidence="1" type="ORF">DC20_21755</name>
</gene>
<organism evidence="1 2">
    <name type="scientific">Rufibacter tibetensis</name>
    <dbReference type="NCBI Taxonomy" id="512763"/>
    <lineage>
        <taxon>Bacteria</taxon>
        <taxon>Pseudomonadati</taxon>
        <taxon>Bacteroidota</taxon>
        <taxon>Cytophagia</taxon>
        <taxon>Cytophagales</taxon>
        <taxon>Hymenobacteraceae</taxon>
        <taxon>Rufibacter</taxon>
    </lineage>
</organism>
<evidence type="ECO:0000313" key="1">
    <source>
        <dbReference type="EMBL" id="ALJ01682.1"/>
    </source>
</evidence>
<dbReference type="OrthoDB" id="1691135at2"/>
<dbReference type="AlphaFoldDB" id="A0A0P0C8N2"/>
<reference evidence="1 2" key="1">
    <citation type="submission" date="2015-08" db="EMBL/GenBank/DDBJ databases">
        <title>Complete genome sequence of Rufibacter tibetensis strain 1351t, a radiation-resistant bacterium from tibet plateau.</title>
        <authorList>
            <person name="Dai J."/>
        </authorList>
    </citation>
    <scope>NUCLEOTIDE SEQUENCE [LARGE SCALE GENOMIC DNA]</scope>
    <source>
        <strain evidence="1 2">1351</strain>
        <plasmid evidence="1 2">1</plasmid>
    </source>
</reference>
<evidence type="ECO:0000313" key="2">
    <source>
        <dbReference type="Proteomes" id="UP000061382"/>
    </source>
</evidence>
<accession>A0A0P0C8N2</accession>
<geneLocation type="plasmid" evidence="1 2">
    <name>1</name>
</geneLocation>
<dbReference type="RefSeq" id="WP_062546148.1">
    <property type="nucleotide sequence ID" value="NZ_CP012644.1"/>
</dbReference>
<keyword evidence="2" id="KW-1185">Reference proteome</keyword>
<name>A0A0P0C8N2_9BACT</name>
<proteinExistence type="predicted"/>